<evidence type="ECO:0000256" key="6">
    <source>
        <dbReference type="ARBA" id="ARBA00022989"/>
    </source>
</evidence>
<evidence type="ECO:0000256" key="2">
    <source>
        <dbReference type="ARBA" id="ARBA00009295"/>
    </source>
</evidence>
<name>A0AAW2HZM6_9NEOP</name>
<accession>A0AAW2HZM6</accession>
<evidence type="ECO:0000259" key="14">
    <source>
        <dbReference type="Pfam" id="PF00487"/>
    </source>
</evidence>
<reference evidence="15" key="1">
    <citation type="journal article" date="2024" name="Gigascience">
        <title>Chromosome-level genome of the poultry shaft louse Menopon gallinae provides insight into the host-switching and adaptive evolution of parasitic lice.</title>
        <authorList>
            <person name="Xu Y."/>
            <person name="Ma L."/>
            <person name="Liu S."/>
            <person name="Liang Y."/>
            <person name="Liu Q."/>
            <person name="He Z."/>
            <person name="Tian L."/>
            <person name="Duan Y."/>
            <person name="Cai W."/>
            <person name="Li H."/>
            <person name="Song F."/>
        </authorList>
    </citation>
    <scope>NUCLEOTIDE SEQUENCE</scope>
    <source>
        <strain evidence="15">Cailab_2023a</strain>
    </source>
</reference>
<evidence type="ECO:0000256" key="3">
    <source>
        <dbReference type="ARBA" id="ARBA00022516"/>
    </source>
</evidence>
<evidence type="ECO:0000256" key="5">
    <source>
        <dbReference type="ARBA" id="ARBA00022832"/>
    </source>
</evidence>
<evidence type="ECO:0000256" key="7">
    <source>
        <dbReference type="ARBA" id="ARBA00023002"/>
    </source>
</evidence>
<feature type="transmembrane region" description="Helical" evidence="13">
    <location>
        <begin position="212"/>
        <end position="230"/>
    </location>
</feature>
<evidence type="ECO:0000256" key="13">
    <source>
        <dbReference type="SAM" id="Phobius"/>
    </source>
</evidence>
<keyword evidence="5" id="KW-0276">Fatty acid metabolism</keyword>
<keyword evidence="4 12" id="KW-0812">Transmembrane</keyword>
<feature type="domain" description="Fatty acid desaturase" evidence="14">
    <location>
        <begin position="93"/>
        <end position="296"/>
    </location>
</feature>
<keyword evidence="9" id="KW-0443">Lipid metabolism</keyword>
<dbReference type="EMBL" id="JARGDH010000002">
    <property type="protein sequence ID" value="KAL0274878.1"/>
    <property type="molecule type" value="Genomic_DNA"/>
</dbReference>
<evidence type="ECO:0000256" key="10">
    <source>
        <dbReference type="ARBA" id="ARBA00023136"/>
    </source>
</evidence>
<sequence length="415" mass="48189">MVAEVQAPTVECPVLGVTFGKSSWNFVPTEKQDKLLENTEEKSDPKSSDKQLGLFEFRTKIVWFNAIGFLLMHLAGIYGHYNKLFLSMLSILVPVMLLVFLGGEGITIGAHRLWTHRSFKATLPLQLLLITFQTLAGQNCCYIWARDHRQHHKYSDTDADPHNAGRGFFFSHIGWLMMKKHPEVLKKGKNIDMSDLEANPVVMFQKKYYKPLYFVIAMLIPVLTPVYLWNESFVRSVFINFFGRYILLLNITWCVNSVAHMFGTKPYDKDILPVESSFVSFIGLGEGWHNYHHVFPWDYKASEFGMKYNMTATFIEIFSKIGWAYDLREASHTVVSRRIQRSGDGTHPIYSQDKYSKEKEEIMLKEYLSKHMGTELEEEPEVAKDYEEMKLRQRLYKGVKEEEKSERTGLMMNHG</sequence>
<dbReference type="CDD" id="cd03505">
    <property type="entry name" value="Delta9-FADS-like"/>
    <property type="match status" value="1"/>
</dbReference>
<evidence type="ECO:0000256" key="12">
    <source>
        <dbReference type="RuleBase" id="RU000581"/>
    </source>
</evidence>
<protein>
    <recommendedName>
        <fullName evidence="14">Fatty acid desaturase domain-containing protein</fullName>
    </recommendedName>
</protein>
<evidence type="ECO:0000256" key="8">
    <source>
        <dbReference type="ARBA" id="ARBA00023004"/>
    </source>
</evidence>
<feature type="transmembrane region" description="Helical" evidence="13">
    <location>
        <begin position="85"/>
        <end position="103"/>
    </location>
</feature>
<dbReference type="GO" id="GO:0005506">
    <property type="term" value="F:iron ion binding"/>
    <property type="evidence" value="ECO:0007669"/>
    <property type="project" value="TreeGrafter"/>
</dbReference>
<dbReference type="PANTHER" id="PTHR11351">
    <property type="entry name" value="ACYL-COA DESATURASE"/>
    <property type="match status" value="1"/>
</dbReference>
<keyword evidence="10 13" id="KW-0472">Membrane</keyword>
<comment type="similarity">
    <text evidence="2 12">Belongs to the fatty acid desaturase type 1 family.</text>
</comment>
<evidence type="ECO:0000256" key="1">
    <source>
        <dbReference type="ARBA" id="ARBA00004141"/>
    </source>
</evidence>
<evidence type="ECO:0000313" key="15">
    <source>
        <dbReference type="EMBL" id="KAL0274878.1"/>
    </source>
</evidence>
<evidence type="ECO:0000256" key="4">
    <source>
        <dbReference type="ARBA" id="ARBA00022692"/>
    </source>
</evidence>
<evidence type="ECO:0000256" key="9">
    <source>
        <dbReference type="ARBA" id="ARBA00023098"/>
    </source>
</evidence>
<gene>
    <name evidence="15" type="ORF">PYX00_002905</name>
</gene>
<dbReference type="GO" id="GO:0005789">
    <property type="term" value="C:endoplasmic reticulum membrane"/>
    <property type="evidence" value="ECO:0007669"/>
    <property type="project" value="TreeGrafter"/>
</dbReference>
<dbReference type="InterPro" id="IPR005804">
    <property type="entry name" value="FA_desaturase_dom"/>
</dbReference>
<dbReference type="PANTHER" id="PTHR11351:SF92">
    <property type="entry name" value="ACYL-COA DESATURASE 2-LIKE PROTEIN"/>
    <property type="match status" value="1"/>
</dbReference>
<dbReference type="Pfam" id="PF00487">
    <property type="entry name" value="FA_desaturase"/>
    <property type="match status" value="1"/>
</dbReference>
<feature type="transmembrane region" description="Helical" evidence="13">
    <location>
        <begin position="242"/>
        <end position="262"/>
    </location>
</feature>
<keyword evidence="8" id="KW-0408">Iron</keyword>
<keyword evidence="6 13" id="KW-1133">Transmembrane helix</keyword>
<organism evidence="15">
    <name type="scientific">Menopon gallinae</name>
    <name type="common">poultry shaft louse</name>
    <dbReference type="NCBI Taxonomy" id="328185"/>
    <lineage>
        <taxon>Eukaryota</taxon>
        <taxon>Metazoa</taxon>
        <taxon>Ecdysozoa</taxon>
        <taxon>Arthropoda</taxon>
        <taxon>Hexapoda</taxon>
        <taxon>Insecta</taxon>
        <taxon>Pterygota</taxon>
        <taxon>Neoptera</taxon>
        <taxon>Paraneoptera</taxon>
        <taxon>Psocodea</taxon>
        <taxon>Troctomorpha</taxon>
        <taxon>Phthiraptera</taxon>
        <taxon>Amblycera</taxon>
        <taxon>Menoponidae</taxon>
        <taxon>Menopon</taxon>
    </lineage>
</organism>
<proteinExistence type="inferred from homology"/>
<dbReference type="GO" id="GO:0004768">
    <property type="term" value="F:stearoyl-CoA 9-desaturase activity"/>
    <property type="evidence" value="ECO:0007669"/>
    <property type="project" value="TreeGrafter"/>
</dbReference>
<dbReference type="AlphaFoldDB" id="A0AAW2HZM6"/>
<keyword evidence="3 12" id="KW-0444">Lipid biosynthesis</keyword>
<keyword evidence="11 12" id="KW-0275">Fatty acid biosynthesis</keyword>
<comment type="subcellular location">
    <subcellularLocation>
        <location evidence="1">Membrane</location>
        <topology evidence="1">Multi-pass membrane protein</topology>
    </subcellularLocation>
</comment>
<dbReference type="PRINTS" id="PR00075">
    <property type="entry name" value="FACDDSATRASE"/>
</dbReference>
<evidence type="ECO:0000256" key="11">
    <source>
        <dbReference type="ARBA" id="ARBA00023160"/>
    </source>
</evidence>
<dbReference type="InterPro" id="IPR015876">
    <property type="entry name" value="Acyl-CoA_DS"/>
</dbReference>
<feature type="transmembrane region" description="Helical" evidence="13">
    <location>
        <begin position="123"/>
        <end position="145"/>
    </location>
</feature>
<comment type="domain">
    <text evidence="12">The histidine box domains are involved in binding the catalytic metal ions.</text>
</comment>
<dbReference type="GO" id="GO:0006636">
    <property type="term" value="P:unsaturated fatty acid biosynthetic process"/>
    <property type="evidence" value="ECO:0007669"/>
    <property type="project" value="TreeGrafter"/>
</dbReference>
<comment type="cofactor">
    <cofactor evidence="12">
        <name>Fe(2+)</name>
        <dbReference type="ChEBI" id="CHEBI:29033"/>
    </cofactor>
</comment>
<feature type="transmembrane region" description="Helical" evidence="13">
    <location>
        <begin position="61"/>
        <end position="78"/>
    </location>
</feature>
<comment type="caution">
    <text evidence="15">The sequence shown here is derived from an EMBL/GenBank/DDBJ whole genome shotgun (WGS) entry which is preliminary data.</text>
</comment>
<keyword evidence="7 12" id="KW-0560">Oxidoreductase</keyword>